<feature type="region of interest" description="Disordered" evidence="1">
    <location>
        <begin position="1"/>
        <end position="29"/>
    </location>
</feature>
<dbReference type="RefSeq" id="WP_256401479.1">
    <property type="nucleotide sequence ID" value="NZ_JANHJR010000004.1"/>
</dbReference>
<dbReference type="AlphaFoldDB" id="A0ABD6DT83"/>
<protein>
    <submittedName>
        <fullName evidence="2">Uncharacterized protein</fullName>
    </submittedName>
</protein>
<organism evidence="2 3">
    <name type="scientific">Haloarchaeobius litoreus</name>
    <dbReference type="NCBI Taxonomy" id="755306"/>
    <lineage>
        <taxon>Archaea</taxon>
        <taxon>Methanobacteriati</taxon>
        <taxon>Methanobacteriota</taxon>
        <taxon>Stenosarchaea group</taxon>
        <taxon>Halobacteria</taxon>
        <taxon>Halobacteriales</taxon>
        <taxon>Halorubellaceae</taxon>
        <taxon>Haloarchaeobius</taxon>
    </lineage>
</organism>
<accession>A0ABD6DT83</accession>
<evidence type="ECO:0000256" key="1">
    <source>
        <dbReference type="SAM" id="MobiDB-lite"/>
    </source>
</evidence>
<dbReference type="Proteomes" id="UP001597034">
    <property type="component" value="Unassembled WGS sequence"/>
</dbReference>
<comment type="caution">
    <text evidence="2">The sequence shown here is derived from an EMBL/GenBank/DDBJ whole genome shotgun (WGS) entry which is preliminary data.</text>
</comment>
<evidence type="ECO:0000313" key="3">
    <source>
        <dbReference type="Proteomes" id="UP001597034"/>
    </source>
</evidence>
<reference evidence="2 3" key="1">
    <citation type="journal article" date="2019" name="Int. J. Syst. Evol. Microbiol.">
        <title>The Global Catalogue of Microorganisms (GCM) 10K type strain sequencing project: providing services to taxonomists for standard genome sequencing and annotation.</title>
        <authorList>
            <consortium name="The Broad Institute Genomics Platform"/>
            <consortium name="The Broad Institute Genome Sequencing Center for Infectious Disease"/>
            <person name="Wu L."/>
            <person name="Ma J."/>
        </authorList>
    </citation>
    <scope>NUCLEOTIDE SEQUENCE [LARGE SCALE GENOMIC DNA]</scope>
    <source>
        <strain evidence="2 3">CGMCC 1.10390</strain>
    </source>
</reference>
<dbReference type="EMBL" id="JBHUDO010000004">
    <property type="protein sequence ID" value="MFD1648046.1"/>
    <property type="molecule type" value="Genomic_DNA"/>
</dbReference>
<sequence length="135" mass="15516">MTNNSERELEQMREQLKNGERGGSPQDRETLLEFSDELFLIPSQVGDQRHVKLLRHNIRMAEHAGSLADALNDEEAAKKIVRWIHRNYDNPETNRDYRVALKQFGRRATDANGNDPPESMEWIPSSTPSTYDPAP</sequence>
<name>A0ABD6DT83_9EURY</name>
<proteinExistence type="predicted"/>
<feature type="region of interest" description="Disordered" evidence="1">
    <location>
        <begin position="107"/>
        <end position="135"/>
    </location>
</feature>
<keyword evidence="3" id="KW-1185">Reference proteome</keyword>
<gene>
    <name evidence="2" type="ORF">ACFSBL_20385</name>
</gene>
<feature type="compositionally biased region" description="Polar residues" evidence="1">
    <location>
        <begin position="124"/>
        <end position="135"/>
    </location>
</feature>
<evidence type="ECO:0000313" key="2">
    <source>
        <dbReference type="EMBL" id="MFD1648046.1"/>
    </source>
</evidence>